<sequence>MARAKQGAVRQRLDEPNNLRALVHEYFPATLQAFLESKALNSRQHAQYCTLPDTG</sequence>
<gene>
    <name evidence="1" type="ORF">BJY26_003089</name>
</gene>
<protein>
    <submittedName>
        <fullName evidence="1">Uncharacterized protein</fullName>
    </submittedName>
</protein>
<organism evidence="1 2">
    <name type="scientific">Spelaeicoccus albus</name>
    <dbReference type="NCBI Taxonomy" id="1280376"/>
    <lineage>
        <taxon>Bacteria</taxon>
        <taxon>Bacillati</taxon>
        <taxon>Actinomycetota</taxon>
        <taxon>Actinomycetes</taxon>
        <taxon>Micrococcales</taxon>
        <taxon>Brevibacteriaceae</taxon>
        <taxon>Spelaeicoccus</taxon>
    </lineage>
</organism>
<dbReference type="RefSeq" id="WP_179429079.1">
    <property type="nucleotide sequence ID" value="NZ_JACBZP010000001.1"/>
</dbReference>
<dbReference type="AlphaFoldDB" id="A0A7Z0D4N7"/>
<evidence type="ECO:0000313" key="2">
    <source>
        <dbReference type="Proteomes" id="UP000539111"/>
    </source>
</evidence>
<keyword evidence="2" id="KW-1185">Reference proteome</keyword>
<comment type="caution">
    <text evidence="1">The sequence shown here is derived from an EMBL/GenBank/DDBJ whole genome shotgun (WGS) entry which is preliminary data.</text>
</comment>
<name>A0A7Z0D4N7_9MICO</name>
<dbReference type="EMBL" id="JACBZP010000001">
    <property type="protein sequence ID" value="NYI68783.1"/>
    <property type="molecule type" value="Genomic_DNA"/>
</dbReference>
<dbReference type="Proteomes" id="UP000539111">
    <property type="component" value="Unassembled WGS sequence"/>
</dbReference>
<accession>A0A7Z0D4N7</accession>
<reference evidence="1 2" key="1">
    <citation type="submission" date="2020-07" db="EMBL/GenBank/DDBJ databases">
        <title>Sequencing the genomes of 1000 actinobacteria strains.</title>
        <authorList>
            <person name="Klenk H.-P."/>
        </authorList>
    </citation>
    <scope>NUCLEOTIDE SEQUENCE [LARGE SCALE GENOMIC DNA]</scope>
    <source>
        <strain evidence="1 2">DSM 26341</strain>
    </source>
</reference>
<proteinExistence type="predicted"/>
<evidence type="ECO:0000313" key="1">
    <source>
        <dbReference type="EMBL" id="NYI68783.1"/>
    </source>
</evidence>